<dbReference type="RefSeq" id="XP_010784350.1">
    <property type="nucleotide sequence ID" value="XM_010786048.1"/>
</dbReference>
<dbReference type="Gene3D" id="1.20.58.60">
    <property type="match status" value="1"/>
</dbReference>
<feature type="compositionally biased region" description="Polar residues" evidence="1">
    <location>
        <begin position="8"/>
        <end position="22"/>
    </location>
</feature>
<dbReference type="SUPFAM" id="SSF46966">
    <property type="entry name" value="Spectrin repeat"/>
    <property type="match status" value="1"/>
</dbReference>
<proteinExistence type="predicted"/>
<reference evidence="3" key="1">
    <citation type="submission" date="2025-08" db="UniProtKB">
        <authorList>
            <consortium name="RefSeq"/>
        </authorList>
    </citation>
    <scope>IDENTIFICATION</scope>
    <source>
        <tissue evidence="3">Muscle</tissue>
    </source>
</reference>
<dbReference type="OrthoDB" id="10016565at2759"/>
<protein>
    <submittedName>
        <fullName evidence="3">Microtubule-actin cross-linking factor 1-like</fullName>
    </submittedName>
</protein>
<organism evidence="2 3">
    <name type="scientific">Notothenia coriiceps</name>
    <name type="common">black rockcod</name>
    <dbReference type="NCBI Taxonomy" id="8208"/>
    <lineage>
        <taxon>Eukaryota</taxon>
        <taxon>Metazoa</taxon>
        <taxon>Chordata</taxon>
        <taxon>Craniata</taxon>
        <taxon>Vertebrata</taxon>
        <taxon>Euteleostomi</taxon>
        <taxon>Actinopterygii</taxon>
        <taxon>Neopterygii</taxon>
        <taxon>Teleostei</taxon>
        <taxon>Neoteleostei</taxon>
        <taxon>Acanthomorphata</taxon>
        <taxon>Eupercaria</taxon>
        <taxon>Perciformes</taxon>
        <taxon>Notothenioidei</taxon>
        <taxon>Nototheniidae</taxon>
        <taxon>Notothenia</taxon>
    </lineage>
</organism>
<evidence type="ECO:0000256" key="1">
    <source>
        <dbReference type="SAM" id="MobiDB-lite"/>
    </source>
</evidence>
<dbReference type="Proteomes" id="UP000504611">
    <property type="component" value="Unplaced"/>
</dbReference>
<feature type="non-terminal residue" evidence="3">
    <location>
        <position position="255"/>
    </location>
</feature>
<gene>
    <name evidence="3" type="primary">LOC104958328</name>
</gene>
<sequence>MFQRHSVDPNTPSELLAQSGSTSTPVIKQLLTQSVRGKAVSHEFTDRVKRLQRDDVESRDYQRDKTIERRSLKIEQCCSSLESRLQGVGEVQSHVRDVFSRIADLDDELDSLGPVGRDADSLASQADALKGYLSRLGDLRAELEGHNTDCTTMLRREGSSPDLLALRRETEALSRQACKLSERGQGRLDQIDDAAEKVREFYRLVAELQGMLGSAENGLNSQGMVGTEVEMIKQQLQEFKVGGTTSCWLSTRMNH</sequence>
<feature type="region of interest" description="Disordered" evidence="1">
    <location>
        <begin position="1"/>
        <end position="22"/>
    </location>
</feature>
<dbReference type="GeneID" id="104958328"/>
<dbReference type="KEGG" id="ncc:104958328"/>
<name>A0A6I9P9F8_9TELE</name>
<evidence type="ECO:0000313" key="3">
    <source>
        <dbReference type="RefSeq" id="XP_010784350.1"/>
    </source>
</evidence>
<keyword evidence="2" id="KW-1185">Reference proteome</keyword>
<accession>A0A6I9P9F8</accession>
<evidence type="ECO:0000313" key="2">
    <source>
        <dbReference type="Proteomes" id="UP000504611"/>
    </source>
</evidence>
<dbReference type="AlphaFoldDB" id="A0A6I9P9F8"/>